<dbReference type="EMBL" id="JACEEZ010007277">
    <property type="protein sequence ID" value="KAG0724163.1"/>
    <property type="molecule type" value="Genomic_DNA"/>
</dbReference>
<comment type="caution">
    <text evidence="2">The sequence shown here is derived from an EMBL/GenBank/DDBJ whole genome shotgun (WGS) entry which is preliminary data.</text>
</comment>
<dbReference type="Proteomes" id="UP000770661">
    <property type="component" value="Unassembled WGS sequence"/>
</dbReference>
<reference evidence="2" key="1">
    <citation type="submission" date="2020-07" db="EMBL/GenBank/DDBJ databases">
        <title>The High-quality genome of the commercially important snow crab, Chionoecetes opilio.</title>
        <authorList>
            <person name="Jeong J.-H."/>
            <person name="Ryu S."/>
        </authorList>
    </citation>
    <scope>NUCLEOTIDE SEQUENCE</scope>
    <source>
        <strain evidence="2">MADBK_172401_WGS</strain>
        <tissue evidence="2">Digestive gland</tissue>
    </source>
</reference>
<protein>
    <submittedName>
        <fullName evidence="2">Uncharacterized protein</fullName>
    </submittedName>
</protein>
<feature type="compositionally biased region" description="Polar residues" evidence="1">
    <location>
        <begin position="8"/>
        <end position="17"/>
    </location>
</feature>
<accession>A0A8J4YA23</accession>
<keyword evidence="3" id="KW-1185">Reference proteome</keyword>
<evidence type="ECO:0000256" key="1">
    <source>
        <dbReference type="SAM" id="MobiDB-lite"/>
    </source>
</evidence>
<dbReference type="AlphaFoldDB" id="A0A8J4YA23"/>
<sequence>MSRKRASIGSSTFSNSVEVLDQAAGRTTDHQAGQPPSAEPGDILGTEVGRRPSTTQNGQHFSAILGVPCHYYSEGPTGFLVYGRLLTGCVPTSRPLHPLTRLTSGAGCDYNWQRTSAKPLQQLKKLPVPGSRTLYRLRLRQTLCLQNR</sequence>
<evidence type="ECO:0000313" key="3">
    <source>
        <dbReference type="Proteomes" id="UP000770661"/>
    </source>
</evidence>
<organism evidence="2 3">
    <name type="scientific">Chionoecetes opilio</name>
    <name type="common">Atlantic snow crab</name>
    <name type="synonym">Cancer opilio</name>
    <dbReference type="NCBI Taxonomy" id="41210"/>
    <lineage>
        <taxon>Eukaryota</taxon>
        <taxon>Metazoa</taxon>
        <taxon>Ecdysozoa</taxon>
        <taxon>Arthropoda</taxon>
        <taxon>Crustacea</taxon>
        <taxon>Multicrustacea</taxon>
        <taxon>Malacostraca</taxon>
        <taxon>Eumalacostraca</taxon>
        <taxon>Eucarida</taxon>
        <taxon>Decapoda</taxon>
        <taxon>Pleocyemata</taxon>
        <taxon>Brachyura</taxon>
        <taxon>Eubrachyura</taxon>
        <taxon>Majoidea</taxon>
        <taxon>Majidae</taxon>
        <taxon>Chionoecetes</taxon>
    </lineage>
</organism>
<evidence type="ECO:0000313" key="2">
    <source>
        <dbReference type="EMBL" id="KAG0724163.1"/>
    </source>
</evidence>
<name>A0A8J4YA23_CHIOP</name>
<proteinExistence type="predicted"/>
<feature type="region of interest" description="Disordered" evidence="1">
    <location>
        <begin position="1"/>
        <end position="59"/>
    </location>
</feature>
<gene>
    <name evidence="2" type="ORF">GWK47_041210</name>
</gene>